<dbReference type="Proteomes" id="UP000192478">
    <property type="component" value="Chromosome"/>
</dbReference>
<dbReference type="EMBL" id="CP020559">
    <property type="protein sequence ID" value="ARE89444.1"/>
    <property type="molecule type" value="Genomic_DNA"/>
</dbReference>
<dbReference type="KEGG" id="cfm:BJL90_03405"/>
<reference evidence="1 3" key="1">
    <citation type="submission" date="2016-10" db="EMBL/GenBank/DDBJ databases">
        <title>Complete Genome Sequence of Acetogen Clostridium formicoaceticum ATCC 27076.</title>
        <authorList>
            <person name="Bao T."/>
            <person name="Cheng C."/>
            <person name="Zhao J."/>
            <person name="Yang S.-T."/>
            <person name="Wang J."/>
            <person name="Wang M."/>
        </authorList>
    </citation>
    <scope>NUCLEOTIDE SEQUENCE [LARGE SCALE GENOMIC DNA]</scope>
    <source>
        <strain evidence="1 3">ATCC 27076</strain>
    </source>
</reference>
<proteinExistence type="predicted"/>
<organism evidence="2 4">
    <name type="scientific">Clostridium formicaceticum</name>
    <dbReference type="NCBI Taxonomy" id="1497"/>
    <lineage>
        <taxon>Bacteria</taxon>
        <taxon>Bacillati</taxon>
        <taxon>Bacillota</taxon>
        <taxon>Clostridia</taxon>
        <taxon>Eubacteriales</taxon>
        <taxon>Clostridiaceae</taxon>
        <taxon>Clostridium</taxon>
    </lineage>
</organism>
<protein>
    <submittedName>
        <fullName evidence="2">Uncharacterized protein</fullName>
    </submittedName>
</protein>
<gene>
    <name evidence="1" type="ORF">BJL90_03405</name>
    <name evidence="2" type="ORF">CLFO_39220</name>
</gene>
<evidence type="ECO:0000313" key="1">
    <source>
        <dbReference type="EMBL" id="AOY75026.1"/>
    </source>
</evidence>
<evidence type="ECO:0000313" key="3">
    <source>
        <dbReference type="Proteomes" id="UP000177894"/>
    </source>
</evidence>
<dbReference type="RefSeq" id="WP_070964165.1">
    <property type="nucleotide sequence ID" value="NZ_CP017603.1"/>
</dbReference>
<dbReference type="EMBL" id="CP017603">
    <property type="protein sequence ID" value="AOY75026.1"/>
    <property type="molecule type" value="Genomic_DNA"/>
</dbReference>
<reference evidence="2 4" key="2">
    <citation type="submission" date="2017-03" db="EMBL/GenBank/DDBJ databases">
        <title>Complete sequence of Clostridium formicaceticum DSM 92.</title>
        <authorList>
            <person name="Poehlein A."/>
            <person name="Karl M."/>
            <person name="Bengelsdorf F.R."/>
            <person name="Duerre P."/>
            <person name="Daniel R."/>
        </authorList>
    </citation>
    <scope>NUCLEOTIDE SEQUENCE [LARGE SCALE GENOMIC DNA]</scope>
    <source>
        <strain evidence="2 4">DSM 92</strain>
    </source>
</reference>
<sequence>MSTDKMRAIKIVDELISFFFKIDITKLKIDFQYEEEKEIKISLQGDCSNPPKEKLQELEEILNAPRQDTLEGYYWELVGENDNYDELLLLGALVDGGDVKYHNSQLKITVYRKN</sequence>
<dbReference type="AlphaFoldDB" id="A0AAC9WI61"/>
<evidence type="ECO:0000313" key="2">
    <source>
        <dbReference type="EMBL" id="ARE89444.1"/>
    </source>
</evidence>
<keyword evidence="3" id="KW-1185">Reference proteome</keyword>
<accession>A0AAC9WI61</accession>
<dbReference type="Proteomes" id="UP000177894">
    <property type="component" value="Chromosome"/>
</dbReference>
<evidence type="ECO:0000313" key="4">
    <source>
        <dbReference type="Proteomes" id="UP000192478"/>
    </source>
</evidence>
<name>A0AAC9WI61_9CLOT</name>